<evidence type="ECO:0000256" key="19">
    <source>
        <dbReference type="SAM" id="SignalP"/>
    </source>
</evidence>
<dbReference type="InterPro" id="IPR002902">
    <property type="entry name" value="GNK2"/>
</dbReference>
<dbReference type="PANTHER" id="PTHR27002:SF679">
    <property type="entry name" value="CYSTEINE-RICH RECEPTOR-LIKE PROTEIN KINASE 10 ISOFORM X1"/>
    <property type="match status" value="1"/>
</dbReference>
<keyword evidence="10" id="KW-0067">ATP-binding</keyword>
<evidence type="ECO:0000256" key="14">
    <source>
        <dbReference type="ARBA" id="ARBA00023170"/>
    </source>
</evidence>
<dbReference type="PROSITE" id="PS51473">
    <property type="entry name" value="GNK2"/>
    <property type="match status" value="2"/>
</dbReference>
<evidence type="ECO:0000256" key="15">
    <source>
        <dbReference type="ARBA" id="ARBA00023180"/>
    </source>
</evidence>
<dbReference type="PROSITE" id="PS50011">
    <property type="entry name" value="PROTEIN_KINASE_DOM"/>
    <property type="match status" value="1"/>
</dbReference>
<dbReference type="CDD" id="cd23509">
    <property type="entry name" value="Gnk2-like"/>
    <property type="match status" value="2"/>
</dbReference>
<dbReference type="InterPro" id="IPR001245">
    <property type="entry name" value="Ser-Thr/Tyr_kinase_cat_dom"/>
</dbReference>
<evidence type="ECO:0000313" key="22">
    <source>
        <dbReference type="EMBL" id="GMN49795.1"/>
    </source>
</evidence>
<keyword evidence="12 18" id="KW-0472">Membrane</keyword>
<dbReference type="PROSITE" id="PS00108">
    <property type="entry name" value="PROTEIN_KINASE_ST"/>
    <property type="match status" value="1"/>
</dbReference>
<dbReference type="FunFam" id="1.10.510.10:FF:000060">
    <property type="entry name" value="G-type lectin S-receptor-like serine/threonine-protein kinase"/>
    <property type="match status" value="1"/>
</dbReference>
<dbReference type="PANTHER" id="PTHR27002">
    <property type="entry name" value="RECEPTOR-LIKE SERINE/THREONINE-PROTEIN KINASE SD1-8"/>
    <property type="match status" value="1"/>
</dbReference>
<dbReference type="FunFam" id="3.30.430.20:FF:000009">
    <property type="entry name" value="Cysteine-rich receptor-like protein kinase 28"/>
    <property type="match status" value="1"/>
</dbReference>
<dbReference type="InterPro" id="IPR011009">
    <property type="entry name" value="Kinase-like_dom_sf"/>
</dbReference>
<evidence type="ECO:0000256" key="12">
    <source>
        <dbReference type="ARBA" id="ARBA00023136"/>
    </source>
</evidence>
<keyword evidence="11 18" id="KW-1133">Transmembrane helix</keyword>
<evidence type="ECO:0000313" key="23">
    <source>
        <dbReference type="Proteomes" id="UP001187192"/>
    </source>
</evidence>
<evidence type="ECO:0000259" key="21">
    <source>
        <dbReference type="PROSITE" id="PS51473"/>
    </source>
</evidence>
<keyword evidence="13" id="KW-1015">Disulfide bond</keyword>
<evidence type="ECO:0000256" key="17">
    <source>
        <dbReference type="ARBA" id="ARBA00048679"/>
    </source>
</evidence>
<organism evidence="22 23">
    <name type="scientific">Ficus carica</name>
    <name type="common">Common fig</name>
    <dbReference type="NCBI Taxonomy" id="3494"/>
    <lineage>
        <taxon>Eukaryota</taxon>
        <taxon>Viridiplantae</taxon>
        <taxon>Streptophyta</taxon>
        <taxon>Embryophyta</taxon>
        <taxon>Tracheophyta</taxon>
        <taxon>Spermatophyta</taxon>
        <taxon>Magnoliopsida</taxon>
        <taxon>eudicotyledons</taxon>
        <taxon>Gunneridae</taxon>
        <taxon>Pentapetalae</taxon>
        <taxon>rosids</taxon>
        <taxon>fabids</taxon>
        <taxon>Rosales</taxon>
        <taxon>Moraceae</taxon>
        <taxon>Ficeae</taxon>
        <taxon>Ficus</taxon>
    </lineage>
</organism>
<dbReference type="Proteomes" id="UP001187192">
    <property type="component" value="Unassembled WGS sequence"/>
</dbReference>
<keyword evidence="7" id="KW-0677">Repeat</keyword>
<keyword evidence="14" id="KW-0675">Receptor</keyword>
<evidence type="ECO:0000256" key="8">
    <source>
        <dbReference type="ARBA" id="ARBA00022741"/>
    </source>
</evidence>
<keyword evidence="23" id="KW-1185">Reference proteome</keyword>
<comment type="catalytic activity">
    <reaction evidence="16">
        <text>L-threonyl-[protein] + ATP = O-phospho-L-threonyl-[protein] + ADP + H(+)</text>
        <dbReference type="Rhea" id="RHEA:46608"/>
        <dbReference type="Rhea" id="RHEA-COMP:11060"/>
        <dbReference type="Rhea" id="RHEA-COMP:11605"/>
        <dbReference type="ChEBI" id="CHEBI:15378"/>
        <dbReference type="ChEBI" id="CHEBI:30013"/>
        <dbReference type="ChEBI" id="CHEBI:30616"/>
        <dbReference type="ChEBI" id="CHEBI:61977"/>
        <dbReference type="ChEBI" id="CHEBI:456216"/>
        <dbReference type="EC" id="2.7.11.1"/>
    </reaction>
</comment>
<feature type="domain" description="Gnk2-homologous" evidence="21">
    <location>
        <begin position="30"/>
        <end position="133"/>
    </location>
</feature>
<evidence type="ECO:0000256" key="4">
    <source>
        <dbReference type="ARBA" id="ARBA00022679"/>
    </source>
</evidence>
<dbReference type="Gene3D" id="1.10.510.10">
    <property type="entry name" value="Transferase(Phosphotransferase) domain 1"/>
    <property type="match status" value="1"/>
</dbReference>
<evidence type="ECO:0000256" key="18">
    <source>
        <dbReference type="SAM" id="Phobius"/>
    </source>
</evidence>
<keyword evidence="4" id="KW-0808">Transferase</keyword>
<dbReference type="Pfam" id="PF01657">
    <property type="entry name" value="Stress-antifung"/>
    <property type="match status" value="2"/>
</dbReference>
<dbReference type="Pfam" id="PF07714">
    <property type="entry name" value="PK_Tyr_Ser-Thr"/>
    <property type="match status" value="1"/>
</dbReference>
<dbReference type="InterPro" id="IPR008271">
    <property type="entry name" value="Ser/Thr_kinase_AS"/>
</dbReference>
<feature type="signal peptide" evidence="19">
    <location>
        <begin position="1"/>
        <end position="29"/>
    </location>
</feature>
<proteinExistence type="predicted"/>
<evidence type="ECO:0000256" key="7">
    <source>
        <dbReference type="ARBA" id="ARBA00022737"/>
    </source>
</evidence>
<protein>
    <recommendedName>
        <fullName evidence="2">non-specific serine/threonine protein kinase</fullName>
        <ecNumber evidence="2">2.7.11.1</ecNumber>
    </recommendedName>
</protein>
<keyword evidence="8" id="KW-0547">Nucleotide-binding</keyword>
<evidence type="ECO:0000259" key="20">
    <source>
        <dbReference type="PROSITE" id="PS50011"/>
    </source>
</evidence>
<dbReference type="Gene3D" id="3.30.200.20">
    <property type="entry name" value="Phosphorylase Kinase, domain 1"/>
    <property type="match status" value="1"/>
</dbReference>
<evidence type="ECO:0000256" key="1">
    <source>
        <dbReference type="ARBA" id="ARBA00004167"/>
    </source>
</evidence>
<dbReference type="SMART" id="SM00220">
    <property type="entry name" value="S_TKc"/>
    <property type="match status" value="1"/>
</dbReference>
<evidence type="ECO:0000256" key="11">
    <source>
        <dbReference type="ARBA" id="ARBA00022989"/>
    </source>
</evidence>
<keyword evidence="3" id="KW-0723">Serine/threonine-protein kinase</keyword>
<sequence>MEHFRVAKIIPLRFVYCFFTLLLCDFSCADPPYPKCSNTSNFIADDPFDKNLNNLLEILTSNGSLSKFYNTSVGTNDAERVYGLYMCLDYVSQETCQNCIAMASQDILTLCETSKEAVIWEESCQLRYSNDNFFGKLNTSDNLPLSNKQNISEPEQFRSVVNMTLRNLTRKAAYSSDMNATGAVGFMDDTVYALVQCTRDLSPDDCNKCLGVATREILDVYYYSIGARLLSRSCYLRYELYAFYEGKTEASSGSSAGNQKGQDSGTKRWKFALAAVVSAGVVVAVFGSFAYYKAFKKRNKKRNNETFRQTSLKHFHRDYPKDQEQFPYFDFASIEAATNNFSYSNKLGEGGFGPVYKGVLRDGREVAIKRLSICSEQGSEEFINEVLLIMKLQHKNLVRLLGFCADGEEKMLVYEYMPNSSLDVILFDRKTRARLDWSTRIKIISGIAKGTLYLHEDSRLRIIHRDLKASNILLDRDMNPKISDFGMARIFAGTEGQANTATIVGTYGYMAPEYAMEGLYSIKSDVFSFGVLLLEIITGKRNAGFYQTNRAPCLLSYAWHLWHEGQVLELVDTLVADSCNPDEFLRYLHIGLLCVQEDAFDRPTMSSVVVMLKGESTSLCQPKRPAFSTGRFTNRSESGAENSCSVNGLTVSIVMPR</sequence>
<reference evidence="22" key="1">
    <citation type="submission" date="2023-07" db="EMBL/GenBank/DDBJ databases">
        <title>draft genome sequence of fig (Ficus carica).</title>
        <authorList>
            <person name="Takahashi T."/>
            <person name="Nishimura K."/>
        </authorList>
    </citation>
    <scope>NUCLEOTIDE SEQUENCE</scope>
</reference>
<evidence type="ECO:0000256" key="10">
    <source>
        <dbReference type="ARBA" id="ARBA00022840"/>
    </source>
</evidence>
<dbReference type="Gene3D" id="3.30.430.20">
    <property type="entry name" value="Gnk2 domain, C-X8-C-X2-C motif"/>
    <property type="match status" value="2"/>
</dbReference>
<keyword evidence="9" id="KW-0418">Kinase</keyword>
<dbReference type="FunFam" id="3.30.430.20:FF:000002">
    <property type="entry name" value="Cysteine-rich receptor-like protein kinase 10"/>
    <property type="match status" value="1"/>
</dbReference>
<dbReference type="GO" id="GO:0005886">
    <property type="term" value="C:plasma membrane"/>
    <property type="evidence" value="ECO:0007669"/>
    <property type="project" value="TreeGrafter"/>
</dbReference>
<evidence type="ECO:0000256" key="13">
    <source>
        <dbReference type="ARBA" id="ARBA00023157"/>
    </source>
</evidence>
<accession>A0AA88D9Q5</accession>
<dbReference type="GO" id="GO:0004674">
    <property type="term" value="F:protein serine/threonine kinase activity"/>
    <property type="evidence" value="ECO:0007669"/>
    <property type="project" value="UniProtKB-KW"/>
</dbReference>
<evidence type="ECO:0000256" key="5">
    <source>
        <dbReference type="ARBA" id="ARBA00022692"/>
    </source>
</evidence>
<evidence type="ECO:0000256" key="3">
    <source>
        <dbReference type="ARBA" id="ARBA00022527"/>
    </source>
</evidence>
<feature type="chain" id="PRO_5041726841" description="non-specific serine/threonine protein kinase" evidence="19">
    <location>
        <begin position="30"/>
        <end position="657"/>
    </location>
</feature>
<dbReference type="GO" id="GO:0005524">
    <property type="term" value="F:ATP binding"/>
    <property type="evidence" value="ECO:0007669"/>
    <property type="project" value="UniProtKB-KW"/>
</dbReference>
<evidence type="ECO:0000256" key="9">
    <source>
        <dbReference type="ARBA" id="ARBA00022777"/>
    </source>
</evidence>
<dbReference type="AlphaFoldDB" id="A0AA88D9Q5"/>
<feature type="transmembrane region" description="Helical" evidence="18">
    <location>
        <begin position="271"/>
        <end position="292"/>
    </location>
</feature>
<keyword evidence="5 18" id="KW-0812">Transmembrane</keyword>
<dbReference type="EC" id="2.7.11.1" evidence="2"/>
<dbReference type="FunFam" id="3.30.200.20:FF:000195">
    <property type="entry name" value="G-type lectin S-receptor-like serine/threonine-protein kinase"/>
    <property type="match status" value="1"/>
</dbReference>
<dbReference type="Pfam" id="PF11883">
    <property type="entry name" value="DUF3403"/>
    <property type="match status" value="1"/>
</dbReference>
<evidence type="ECO:0000256" key="6">
    <source>
        <dbReference type="ARBA" id="ARBA00022729"/>
    </source>
</evidence>
<comment type="catalytic activity">
    <reaction evidence="17">
        <text>L-seryl-[protein] + ATP = O-phospho-L-seryl-[protein] + ADP + H(+)</text>
        <dbReference type="Rhea" id="RHEA:17989"/>
        <dbReference type="Rhea" id="RHEA-COMP:9863"/>
        <dbReference type="Rhea" id="RHEA-COMP:11604"/>
        <dbReference type="ChEBI" id="CHEBI:15378"/>
        <dbReference type="ChEBI" id="CHEBI:29999"/>
        <dbReference type="ChEBI" id="CHEBI:30616"/>
        <dbReference type="ChEBI" id="CHEBI:83421"/>
        <dbReference type="ChEBI" id="CHEBI:456216"/>
        <dbReference type="EC" id="2.7.11.1"/>
    </reaction>
</comment>
<dbReference type="SUPFAM" id="SSF56112">
    <property type="entry name" value="Protein kinase-like (PK-like)"/>
    <property type="match status" value="1"/>
</dbReference>
<dbReference type="EMBL" id="BTGU01000032">
    <property type="protein sequence ID" value="GMN49795.1"/>
    <property type="molecule type" value="Genomic_DNA"/>
</dbReference>
<feature type="domain" description="Protein kinase" evidence="20">
    <location>
        <begin position="341"/>
        <end position="627"/>
    </location>
</feature>
<dbReference type="InterPro" id="IPR000719">
    <property type="entry name" value="Prot_kinase_dom"/>
</dbReference>
<keyword evidence="6 19" id="KW-0732">Signal</keyword>
<evidence type="ECO:0000256" key="16">
    <source>
        <dbReference type="ARBA" id="ARBA00047899"/>
    </source>
</evidence>
<dbReference type="InterPro" id="IPR038408">
    <property type="entry name" value="GNK2_sf"/>
</dbReference>
<dbReference type="CDD" id="cd14066">
    <property type="entry name" value="STKc_IRAK"/>
    <property type="match status" value="1"/>
</dbReference>
<dbReference type="InterPro" id="IPR021820">
    <property type="entry name" value="S-locus_recpt_kinase_C"/>
</dbReference>
<comment type="subcellular location">
    <subcellularLocation>
        <location evidence="1">Membrane</location>
        <topology evidence="1">Single-pass membrane protein</topology>
    </subcellularLocation>
</comment>
<gene>
    <name evidence="22" type="ORF">TIFTF001_018953</name>
</gene>
<comment type="caution">
    <text evidence="22">The sequence shown here is derived from an EMBL/GenBank/DDBJ whole genome shotgun (WGS) entry which is preliminary data.</text>
</comment>
<name>A0AA88D9Q5_FICCA</name>
<feature type="domain" description="Gnk2-homologous" evidence="21">
    <location>
        <begin position="139"/>
        <end position="243"/>
    </location>
</feature>
<keyword evidence="15" id="KW-0325">Glycoprotein</keyword>
<evidence type="ECO:0000256" key="2">
    <source>
        <dbReference type="ARBA" id="ARBA00012513"/>
    </source>
</evidence>